<dbReference type="PANTHER" id="PTHR34444:SF1">
    <property type="entry name" value="CILIA- AND FLAGELLA-ASSOCIATED PROTEIN 90"/>
    <property type="match status" value="1"/>
</dbReference>
<dbReference type="AlphaFoldDB" id="A0A9Q1C9V4"/>
<keyword evidence="3" id="KW-1185">Reference proteome</keyword>
<name>A0A9Q1C9V4_HOLLE</name>
<protein>
    <submittedName>
        <fullName evidence="2">Uncharacterized protein</fullName>
    </submittedName>
</protein>
<dbReference type="Pfam" id="PF15074">
    <property type="entry name" value="CFAP90"/>
    <property type="match status" value="1"/>
</dbReference>
<comment type="caution">
    <text evidence="2">The sequence shown here is derived from an EMBL/GenBank/DDBJ whole genome shotgun (WGS) entry which is preliminary data.</text>
</comment>
<sequence>MEEQTDLHRKALEDYPGLMDDGQPVAAKSAFSYIPTRREQQPPERNVYNSTKLNQKAHSTYDQLFNQSDGYNNKLHRCDREHAKLRGLNVNDEENIKVVPTLSSTVYGHKLQQFNDPPGRKHVRIGHVNSEFYSRNGINIRGEEH</sequence>
<organism evidence="2 3">
    <name type="scientific">Holothuria leucospilota</name>
    <name type="common">Black long sea cucumber</name>
    <name type="synonym">Mertensiothuria leucospilota</name>
    <dbReference type="NCBI Taxonomy" id="206669"/>
    <lineage>
        <taxon>Eukaryota</taxon>
        <taxon>Metazoa</taxon>
        <taxon>Echinodermata</taxon>
        <taxon>Eleutherozoa</taxon>
        <taxon>Echinozoa</taxon>
        <taxon>Holothuroidea</taxon>
        <taxon>Aspidochirotacea</taxon>
        <taxon>Aspidochirotida</taxon>
        <taxon>Holothuriidae</taxon>
        <taxon>Holothuria</taxon>
    </lineage>
</organism>
<evidence type="ECO:0000313" key="3">
    <source>
        <dbReference type="Proteomes" id="UP001152320"/>
    </source>
</evidence>
<dbReference type="InterPro" id="IPR027901">
    <property type="entry name" value="CFAP90"/>
</dbReference>
<dbReference type="Proteomes" id="UP001152320">
    <property type="component" value="Chromosome 5"/>
</dbReference>
<gene>
    <name evidence="2" type="ORF">HOLleu_12790</name>
</gene>
<proteinExistence type="predicted"/>
<evidence type="ECO:0000256" key="1">
    <source>
        <dbReference type="SAM" id="MobiDB-lite"/>
    </source>
</evidence>
<evidence type="ECO:0000313" key="2">
    <source>
        <dbReference type="EMBL" id="KAJ8041868.1"/>
    </source>
</evidence>
<feature type="region of interest" description="Disordered" evidence="1">
    <location>
        <begin position="1"/>
        <end position="26"/>
    </location>
</feature>
<feature type="compositionally biased region" description="Basic and acidic residues" evidence="1">
    <location>
        <begin position="1"/>
        <end position="13"/>
    </location>
</feature>
<dbReference type="PANTHER" id="PTHR34444">
    <property type="entry name" value="LOC361192"/>
    <property type="match status" value="1"/>
</dbReference>
<dbReference type="OrthoDB" id="10057935at2759"/>
<dbReference type="EMBL" id="JAIZAY010000005">
    <property type="protein sequence ID" value="KAJ8041868.1"/>
    <property type="molecule type" value="Genomic_DNA"/>
</dbReference>
<accession>A0A9Q1C9V4</accession>
<reference evidence="2" key="1">
    <citation type="submission" date="2021-10" db="EMBL/GenBank/DDBJ databases">
        <title>Tropical sea cucumber genome reveals ecological adaptation and Cuvierian tubules defense mechanism.</title>
        <authorList>
            <person name="Chen T."/>
        </authorList>
    </citation>
    <scope>NUCLEOTIDE SEQUENCE</scope>
    <source>
        <strain evidence="2">Nanhai2018</strain>
        <tissue evidence="2">Muscle</tissue>
    </source>
</reference>